<organism evidence="1 2">
    <name type="scientific">Mycena albidolilacea</name>
    <dbReference type="NCBI Taxonomy" id="1033008"/>
    <lineage>
        <taxon>Eukaryota</taxon>
        <taxon>Fungi</taxon>
        <taxon>Dikarya</taxon>
        <taxon>Basidiomycota</taxon>
        <taxon>Agaricomycotina</taxon>
        <taxon>Agaricomycetes</taxon>
        <taxon>Agaricomycetidae</taxon>
        <taxon>Agaricales</taxon>
        <taxon>Marasmiineae</taxon>
        <taxon>Mycenaceae</taxon>
        <taxon>Mycena</taxon>
    </lineage>
</organism>
<dbReference type="Proteomes" id="UP001218218">
    <property type="component" value="Unassembled WGS sequence"/>
</dbReference>
<comment type="caution">
    <text evidence="1">The sequence shown here is derived from an EMBL/GenBank/DDBJ whole genome shotgun (WGS) entry which is preliminary data.</text>
</comment>
<dbReference type="AlphaFoldDB" id="A0AAD7AA41"/>
<reference evidence="1" key="1">
    <citation type="submission" date="2023-03" db="EMBL/GenBank/DDBJ databases">
        <title>Massive genome expansion in bonnet fungi (Mycena s.s.) driven by repeated elements and novel gene families across ecological guilds.</title>
        <authorList>
            <consortium name="Lawrence Berkeley National Laboratory"/>
            <person name="Harder C.B."/>
            <person name="Miyauchi S."/>
            <person name="Viragh M."/>
            <person name="Kuo A."/>
            <person name="Thoen E."/>
            <person name="Andreopoulos B."/>
            <person name="Lu D."/>
            <person name="Skrede I."/>
            <person name="Drula E."/>
            <person name="Henrissat B."/>
            <person name="Morin E."/>
            <person name="Kohler A."/>
            <person name="Barry K."/>
            <person name="LaButti K."/>
            <person name="Morin E."/>
            <person name="Salamov A."/>
            <person name="Lipzen A."/>
            <person name="Mereny Z."/>
            <person name="Hegedus B."/>
            <person name="Baldrian P."/>
            <person name="Stursova M."/>
            <person name="Weitz H."/>
            <person name="Taylor A."/>
            <person name="Grigoriev I.V."/>
            <person name="Nagy L.G."/>
            <person name="Martin F."/>
            <person name="Kauserud H."/>
        </authorList>
    </citation>
    <scope>NUCLEOTIDE SEQUENCE</scope>
    <source>
        <strain evidence="1">CBHHK002</strain>
    </source>
</reference>
<sequence length="175" mass="19557">MVAIGLRIPKGGIRGDTYRAHIYDHVKVEDPDNTKMLFKHAKAAETIAAIIEVMDPDAAKALHPDIGLDPLCSTSRNIYCCHNYMSCGYWDQDGVKLLKQVHSSPKLKKDEFNFVYTKWGVLVRTVPGCVGFQQRQYAPGYPASSLFHEQSRSGTTVLWGAPDNYFKKCHKGPGI</sequence>
<evidence type="ECO:0000313" key="1">
    <source>
        <dbReference type="EMBL" id="KAJ7353152.1"/>
    </source>
</evidence>
<keyword evidence="2" id="KW-1185">Reference proteome</keyword>
<protein>
    <submittedName>
        <fullName evidence="1">Uncharacterized protein</fullName>
    </submittedName>
</protein>
<name>A0AAD7AA41_9AGAR</name>
<evidence type="ECO:0000313" key="2">
    <source>
        <dbReference type="Proteomes" id="UP001218218"/>
    </source>
</evidence>
<accession>A0AAD7AA41</accession>
<dbReference type="EMBL" id="JARIHO010000011">
    <property type="protein sequence ID" value="KAJ7353152.1"/>
    <property type="molecule type" value="Genomic_DNA"/>
</dbReference>
<gene>
    <name evidence="1" type="ORF">DFH08DRAFT_804737</name>
</gene>
<proteinExistence type="predicted"/>